<protein>
    <submittedName>
        <fullName evidence="1">Uncharacterized protein</fullName>
    </submittedName>
</protein>
<proteinExistence type="predicted"/>
<dbReference type="Gramene" id="RZC83625">
    <property type="protein sequence ID" value="RZC83625"/>
    <property type="gene ID" value="C5167_046409"/>
</dbReference>
<name>A0A4Y7LHJ6_PAPSO</name>
<sequence>MNPIWAEEGASVRKFSFRRDKNKLADRLAHRARKLWFKTVWVSSPPFLNSPARKEPIMKVCKSLLS</sequence>
<dbReference type="Proteomes" id="UP000316621">
    <property type="component" value="Chromosome 11"/>
</dbReference>
<dbReference type="EMBL" id="CM010725">
    <property type="protein sequence ID" value="RZC83625.1"/>
    <property type="molecule type" value="Genomic_DNA"/>
</dbReference>
<keyword evidence="2" id="KW-1185">Reference proteome</keyword>
<accession>A0A4Y7LHJ6</accession>
<dbReference type="AlphaFoldDB" id="A0A4Y7LHJ6"/>
<organism evidence="1 2">
    <name type="scientific">Papaver somniferum</name>
    <name type="common">Opium poppy</name>
    <dbReference type="NCBI Taxonomy" id="3469"/>
    <lineage>
        <taxon>Eukaryota</taxon>
        <taxon>Viridiplantae</taxon>
        <taxon>Streptophyta</taxon>
        <taxon>Embryophyta</taxon>
        <taxon>Tracheophyta</taxon>
        <taxon>Spermatophyta</taxon>
        <taxon>Magnoliopsida</taxon>
        <taxon>Ranunculales</taxon>
        <taxon>Papaveraceae</taxon>
        <taxon>Papaveroideae</taxon>
        <taxon>Papaver</taxon>
    </lineage>
</organism>
<evidence type="ECO:0000313" key="2">
    <source>
        <dbReference type="Proteomes" id="UP000316621"/>
    </source>
</evidence>
<evidence type="ECO:0000313" key="1">
    <source>
        <dbReference type="EMBL" id="RZC83625.1"/>
    </source>
</evidence>
<reference evidence="1 2" key="1">
    <citation type="journal article" date="2018" name="Science">
        <title>The opium poppy genome and morphinan production.</title>
        <authorList>
            <person name="Guo L."/>
            <person name="Winzer T."/>
            <person name="Yang X."/>
            <person name="Li Y."/>
            <person name="Ning Z."/>
            <person name="He Z."/>
            <person name="Teodor R."/>
            <person name="Lu Y."/>
            <person name="Bowser T.A."/>
            <person name="Graham I.A."/>
            <person name="Ye K."/>
        </authorList>
    </citation>
    <scope>NUCLEOTIDE SEQUENCE [LARGE SCALE GENOMIC DNA]</scope>
    <source>
        <strain evidence="2">cv. HN1</strain>
        <tissue evidence="1">Leaves</tissue>
    </source>
</reference>
<gene>
    <name evidence="1" type="ORF">C5167_046409</name>
</gene>